<dbReference type="RefSeq" id="WP_380747216.1">
    <property type="nucleotide sequence ID" value="NZ_JBHSRF010000004.1"/>
</dbReference>
<organism evidence="3 4">
    <name type="scientific">Sphaerisporangium aureirubrum</name>
    <dbReference type="NCBI Taxonomy" id="1544736"/>
    <lineage>
        <taxon>Bacteria</taxon>
        <taxon>Bacillati</taxon>
        <taxon>Actinomycetota</taxon>
        <taxon>Actinomycetes</taxon>
        <taxon>Streptosporangiales</taxon>
        <taxon>Streptosporangiaceae</taxon>
        <taxon>Sphaerisporangium</taxon>
    </lineage>
</organism>
<evidence type="ECO:0000313" key="4">
    <source>
        <dbReference type="Proteomes" id="UP001596137"/>
    </source>
</evidence>
<keyword evidence="1" id="KW-0808">Transferase</keyword>
<reference evidence="4" key="1">
    <citation type="journal article" date="2019" name="Int. J. Syst. Evol. Microbiol.">
        <title>The Global Catalogue of Microorganisms (GCM) 10K type strain sequencing project: providing services to taxonomists for standard genome sequencing and annotation.</title>
        <authorList>
            <consortium name="The Broad Institute Genomics Platform"/>
            <consortium name="The Broad Institute Genome Sequencing Center for Infectious Disease"/>
            <person name="Wu L."/>
            <person name="Ma J."/>
        </authorList>
    </citation>
    <scope>NUCLEOTIDE SEQUENCE [LARGE SCALE GENOMIC DNA]</scope>
    <source>
        <strain evidence="4">JCM 30346</strain>
    </source>
</reference>
<gene>
    <name evidence="3" type="ORF">ACFP1K_04705</name>
</gene>
<dbReference type="CDD" id="cd16936">
    <property type="entry name" value="HATPase_RsbW-like"/>
    <property type="match status" value="1"/>
</dbReference>
<dbReference type="GO" id="GO:0005524">
    <property type="term" value="F:ATP binding"/>
    <property type="evidence" value="ECO:0007669"/>
    <property type="project" value="UniProtKB-KW"/>
</dbReference>
<proteinExistence type="predicted"/>
<keyword evidence="4" id="KW-1185">Reference proteome</keyword>
<evidence type="ECO:0000313" key="3">
    <source>
        <dbReference type="EMBL" id="MFC6080445.1"/>
    </source>
</evidence>
<dbReference type="InterPro" id="IPR050267">
    <property type="entry name" value="Anti-sigma-factor_SerPK"/>
</dbReference>
<accession>A0ABW1NAT0</accession>
<keyword evidence="1" id="KW-0418">Kinase</keyword>
<comment type="caution">
    <text evidence="3">The sequence shown here is derived from an EMBL/GenBank/DDBJ whole genome shotgun (WGS) entry which is preliminary data.</text>
</comment>
<keyword evidence="3" id="KW-0547">Nucleotide-binding</keyword>
<dbReference type="PANTHER" id="PTHR35526">
    <property type="entry name" value="ANTI-SIGMA-F FACTOR RSBW-RELATED"/>
    <property type="match status" value="1"/>
</dbReference>
<dbReference type="PANTHER" id="PTHR35526:SF3">
    <property type="entry name" value="ANTI-SIGMA-F FACTOR RSBW"/>
    <property type="match status" value="1"/>
</dbReference>
<sequence length="130" mass="13838">MDLVRLPEAVPVSDDALLRLDDAVLLLSEAATNSLVHTDSAIIGVTVVTEPNGDVRVEVSDQGAQTLPGIHPHPDDEPASSGRGIRLIRALSSRWGFAEQRSQSVLWFVLSTPEPGDPPHDPAGASLCSW</sequence>
<name>A0ABW1NAT0_9ACTN</name>
<keyword evidence="3" id="KW-0067">ATP-binding</keyword>
<dbReference type="InterPro" id="IPR003594">
    <property type="entry name" value="HATPase_dom"/>
</dbReference>
<dbReference type="InterPro" id="IPR036890">
    <property type="entry name" value="HATPase_C_sf"/>
</dbReference>
<dbReference type="SUPFAM" id="SSF55874">
    <property type="entry name" value="ATPase domain of HSP90 chaperone/DNA topoisomerase II/histidine kinase"/>
    <property type="match status" value="1"/>
</dbReference>
<dbReference type="Gene3D" id="3.30.565.10">
    <property type="entry name" value="Histidine kinase-like ATPase, C-terminal domain"/>
    <property type="match status" value="1"/>
</dbReference>
<dbReference type="EMBL" id="JBHSRF010000004">
    <property type="protein sequence ID" value="MFC6080445.1"/>
    <property type="molecule type" value="Genomic_DNA"/>
</dbReference>
<keyword evidence="1" id="KW-0723">Serine/threonine-protein kinase</keyword>
<feature type="domain" description="Histidine kinase/HSP90-like ATPase" evidence="2">
    <location>
        <begin position="19"/>
        <end position="97"/>
    </location>
</feature>
<protein>
    <submittedName>
        <fullName evidence="3">ATP-binding protein</fullName>
    </submittedName>
</protein>
<evidence type="ECO:0000256" key="1">
    <source>
        <dbReference type="ARBA" id="ARBA00022527"/>
    </source>
</evidence>
<evidence type="ECO:0000259" key="2">
    <source>
        <dbReference type="Pfam" id="PF13581"/>
    </source>
</evidence>
<dbReference type="Proteomes" id="UP001596137">
    <property type="component" value="Unassembled WGS sequence"/>
</dbReference>
<dbReference type="Pfam" id="PF13581">
    <property type="entry name" value="HATPase_c_2"/>
    <property type="match status" value="1"/>
</dbReference>